<feature type="region of interest" description="Disordered" evidence="1">
    <location>
        <begin position="52"/>
        <end position="97"/>
    </location>
</feature>
<dbReference type="AlphaFoldDB" id="A0A2D4I629"/>
<feature type="compositionally biased region" description="Basic and acidic residues" evidence="1">
    <location>
        <begin position="88"/>
        <end position="97"/>
    </location>
</feature>
<reference evidence="2" key="1">
    <citation type="submission" date="2017-07" db="EMBL/GenBank/DDBJ databases">
        <authorList>
            <person name="Mikheyev A."/>
            <person name="Grau M."/>
        </authorList>
    </citation>
    <scope>NUCLEOTIDE SEQUENCE</scope>
    <source>
        <tissue evidence="2">Venom_gland</tissue>
    </source>
</reference>
<protein>
    <submittedName>
        <fullName evidence="2">Uncharacterized protein</fullName>
    </submittedName>
</protein>
<evidence type="ECO:0000256" key="1">
    <source>
        <dbReference type="SAM" id="MobiDB-lite"/>
    </source>
</evidence>
<dbReference type="EMBL" id="IACK01076188">
    <property type="protein sequence ID" value="LAA79666.1"/>
    <property type="molecule type" value="Transcribed_RNA"/>
</dbReference>
<evidence type="ECO:0000313" key="2">
    <source>
        <dbReference type="EMBL" id="LAA79666.1"/>
    </source>
</evidence>
<reference evidence="2" key="2">
    <citation type="submission" date="2017-11" db="EMBL/GenBank/DDBJ databases">
        <title>Coralsnake Venomics: Analyses of Venom Gland Transcriptomes and Proteomes of Six Brazilian Taxa.</title>
        <authorList>
            <person name="Aird S.D."/>
            <person name="Jorge da Silva N."/>
            <person name="Qiu L."/>
            <person name="Villar-Briones A."/>
            <person name="Aparecida-Saddi V."/>
            <person name="Campos-Telles M.P."/>
            <person name="Grau M."/>
            <person name="Mikheyev A.S."/>
        </authorList>
    </citation>
    <scope>NUCLEOTIDE SEQUENCE</scope>
    <source>
        <tissue evidence="2">Venom_gland</tissue>
    </source>
</reference>
<proteinExistence type="predicted"/>
<accession>A0A2D4I629</accession>
<name>A0A2D4I629_MICLE</name>
<organism evidence="2">
    <name type="scientific">Micrurus lemniscatus lemniscatus</name>
    <dbReference type="NCBI Taxonomy" id="129467"/>
    <lineage>
        <taxon>Eukaryota</taxon>
        <taxon>Metazoa</taxon>
        <taxon>Chordata</taxon>
        <taxon>Craniata</taxon>
        <taxon>Vertebrata</taxon>
        <taxon>Euteleostomi</taxon>
        <taxon>Lepidosauria</taxon>
        <taxon>Squamata</taxon>
        <taxon>Bifurcata</taxon>
        <taxon>Unidentata</taxon>
        <taxon>Episquamata</taxon>
        <taxon>Toxicofera</taxon>
        <taxon>Serpentes</taxon>
        <taxon>Colubroidea</taxon>
        <taxon>Elapidae</taxon>
        <taxon>Elapinae</taxon>
        <taxon>Micrurus</taxon>
    </lineage>
</organism>
<sequence>MTKKQDFIIHPIEATLRKLLIDDGTSHFPDMGQAKLPRGVLQQEHRLPAEADLKVEGDAAAPAASGLRRTGRPDDRRSTHRQLPAAREMWRKEREREKRGLVRVCQDKCRR</sequence>